<feature type="compositionally biased region" description="Basic and acidic residues" evidence="1">
    <location>
        <begin position="1495"/>
        <end position="1508"/>
    </location>
</feature>
<dbReference type="OrthoDB" id="188352at2759"/>
<evidence type="ECO:0000256" key="1">
    <source>
        <dbReference type="SAM" id="MobiDB-lite"/>
    </source>
</evidence>
<feature type="region of interest" description="Disordered" evidence="1">
    <location>
        <begin position="171"/>
        <end position="191"/>
    </location>
</feature>
<protein>
    <submittedName>
        <fullName evidence="2">Uncharacterized protein</fullName>
    </submittedName>
</protein>
<evidence type="ECO:0000313" key="2">
    <source>
        <dbReference type="EMBL" id="ETO72830.1"/>
    </source>
</evidence>
<feature type="region of interest" description="Disordered" evidence="1">
    <location>
        <begin position="1486"/>
        <end position="1512"/>
    </location>
</feature>
<feature type="compositionally biased region" description="Polar residues" evidence="1">
    <location>
        <begin position="1304"/>
        <end position="1313"/>
    </location>
</feature>
<name>A0A081A1R9_PHYNI</name>
<dbReference type="PANTHER" id="PTHR33667:SF7">
    <property type="entry name" value="RIKEN CDNA 1810020O05 GENE"/>
    <property type="match status" value="1"/>
</dbReference>
<reference evidence="2 3" key="1">
    <citation type="submission" date="2013-11" db="EMBL/GenBank/DDBJ databases">
        <title>The Genome Sequence of Phytophthora parasitica P1976.</title>
        <authorList>
            <consortium name="The Broad Institute Genomics Platform"/>
            <person name="Russ C."/>
            <person name="Tyler B."/>
            <person name="Panabieres F."/>
            <person name="Shan W."/>
            <person name="Tripathy S."/>
            <person name="Grunwald N."/>
            <person name="Machado M."/>
            <person name="Johnson C.S."/>
            <person name="Walker B."/>
            <person name="Young S."/>
            <person name="Zeng Q."/>
            <person name="Gargeya S."/>
            <person name="Fitzgerald M."/>
            <person name="Haas B."/>
            <person name="Abouelleil A."/>
            <person name="Allen A.W."/>
            <person name="Alvarado L."/>
            <person name="Arachchi H.M."/>
            <person name="Berlin A.M."/>
            <person name="Chapman S.B."/>
            <person name="Gainer-Dewar J."/>
            <person name="Goldberg J."/>
            <person name="Griggs A."/>
            <person name="Gujja S."/>
            <person name="Hansen M."/>
            <person name="Howarth C."/>
            <person name="Imamovic A."/>
            <person name="Ireland A."/>
            <person name="Larimer J."/>
            <person name="McCowan C."/>
            <person name="Murphy C."/>
            <person name="Pearson M."/>
            <person name="Poon T.W."/>
            <person name="Priest M."/>
            <person name="Roberts A."/>
            <person name="Saif S."/>
            <person name="Shea T."/>
            <person name="Sisk P."/>
            <person name="Sykes S."/>
            <person name="Wortman J."/>
            <person name="Nusbaum C."/>
            <person name="Birren B."/>
        </authorList>
    </citation>
    <scope>NUCLEOTIDE SEQUENCE [LARGE SCALE GENOMIC DNA]</scope>
    <source>
        <strain evidence="2 3">P1976</strain>
    </source>
</reference>
<proteinExistence type="predicted"/>
<feature type="region of interest" description="Disordered" evidence="1">
    <location>
        <begin position="247"/>
        <end position="266"/>
    </location>
</feature>
<dbReference type="EMBL" id="ANJA01002024">
    <property type="protein sequence ID" value="ETO72830.1"/>
    <property type="molecule type" value="Genomic_DNA"/>
</dbReference>
<feature type="region of interest" description="Disordered" evidence="1">
    <location>
        <begin position="915"/>
        <end position="951"/>
    </location>
</feature>
<dbReference type="Proteomes" id="UP000028582">
    <property type="component" value="Unassembled WGS sequence"/>
</dbReference>
<accession>A0A081A1R9</accession>
<feature type="compositionally biased region" description="Polar residues" evidence="1">
    <location>
        <begin position="918"/>
        <end position="932"/>
    </location>
</feature>
<organism evidence="2 3">
    <name type="scientific">Phytophthora nicotianae P1976</name>
    <dbReference type="NCBI Taxonomy" id="1317066"/>
    <lineage>
        <taxon>Eukaryota</taxon>
        <taxon>Sar</taxon>
        <taxon>Stramenopiles</taxon>
        <taxon>Oomycota</taxon>
        <taxon>Peronosporomycetes</taxon>
        <taxon>Peronosporales</taxon>
        <taxon>Peronosporaceae</taxon>
        <taxon>Phytophthora</taxon>
    </lineage>
</organism>
<evidence type="ECO:0000313" key="3">
    <source>
        <dbReference type="Proteomes" id="UP000028582"/>
    </source>
</evidence>
<dbReference type="PANTHER" id="PTHR33667">
    <property type="entry name" value="SI:DKEY-57N24.6"/>
    <property type="match status" value="1"/>
</dbReference>
<feature type="compositionally biased region" description="Polar residues" evidence="1">
    <location>
        <begin position="174"/>
        <end position="188"/>
    </location>
</feature>
<comment type="caution">
    <text evidence="2">The sequence shown here is derived from an EMBL/GenBank/DDBJ whole genome shotgun (WGS) entry which is preliminary data.</text>
</comment>
<gene>
    <name evidence="2" type="ORF">F444_11186</name>
</gene>
<feature type="compositionally biased region" description="Basic and acidic residues" evidence="1">
    <location>
        <begin position="1292"/>
        <end position="1303"/>
    </location>
</feature>
<sequence>MATPTLRCDQSHYTVRIPPPVPIAFATTRPAQQWTVTNNHLRTEPVSIFRKATDLDYYPILPKISSLLKNSSTNGEPRNLQCRIDKETMEIRKRKLPRPLLNYEPGVIRSPRIVMATQQREGRSQEPRARCVSPSALDWDYHTPLSAARNMPTTVNIPTVSSDVYQDGRAATPVSRTEVTPPLSSTPVMHQGRSDIIERRPLYQHEIHTPAEIPVLPRYHETHSKRTNRTLKPHTYPVPVHYTRHEEEIETNTQKRRRVTPSPRHPLYESEYGLTVLETSKPLMHSRYPLSMRSISPGTDDPASRLRYIRSDSNDFDKVSASISIRYNEGEKGLRTTEIRAPRTAEDRESTSIATLVLKSKEFLNSSNLVRNRHDEIDWVATFLKVGFDSTSIYALMCPLRKGRWKSEEEKYTMGLLRLIENGTILLRHGQSIRGYIGEKLHSDDMRVLKKLSNCKMFHFAKLINPRLAEEEKLDLNVDGAQEKLDQLDLLKGEFLRSVQLEALVAVRKHLSDNSLRELLNTHDEYALYSCLLLWIKAFKRNVHLAFHLGFNCNILMKRAEGVIKSDEVDPSGLRRCTFTVQIDAAVEHGAFEAPGFRFRFLDGSRKQTSAIGSGHGWTRLQDNEASKSSECFRFEQSYPDVAVSESLAMAVDEDPILSFFLFDHPGLANTGTTPRTQGKEVKPSTAKAPAAAAPVPSLPVEFTPKAFAGIYEMDVSSLLSGALCIKQVWTGNVQSGNETQLPTQSLCLIPSTSGLKYLSIQVTVDQPLLTGGLLKKLNPITITIGTGRRLPGAVSQGIGTRSPHSPLHRYCKPAFALIHFFQDQLHSVATNSSTPRSRHSVPRLLLTPGQRQSDTIRWNSSLTLLCGRFNPLELIDAIRFGALTVEIRDRDLKQEGTLARFQLKWESLYTTGVDPGEQQQFNPITSRSTPRSDADPGSPAPTAAKPMDLPEVDEIARSDWRLMLANSGRLFPYGLGTFRLTELLNTAKQWMGGMQADSDRPYMTLKLTTDIISKKRRASPLGTATLSEESELPATVDLSPLEKVIREPGAYISTGASLSINVVLQSPIETVGTDSVGVQTTPIDTEIPSPEDAKTALKFSRMAVIIPYKDNATLGEVTKAMATVNLQALPGVPIRSYQMTESEKMDCETGALDVITGTQIIDSQYRMIIVEGLADKGMKYLHEQLQRKGPNDPVGYRMFCNEELRFTRRLYTVFEIDLKRIKLRYPLSVLMKTPDIYMRAKVSENCHQALARLADMRKIQRLIEVKHLDLFPTAQMLLEVESKYGESITLEDIHGTRNESSKSETNNTGERTSSQEEIKNPTGSTRHHTNKLKAPTDSTNASFEQSRRNRVDKNFLLERKKHAELLQAEYAERKQAEMLEDTLHGPVYLYSGQKLRTQDILQDKLREQLSKNRHATYTYSRDFQSLALSMVNPEALRQTEEQENRKKWTTQRGFIYPAPRQPSEYKKHPNAPSEARCEDLRQPFVDNINHPKPVSRDSSEPGSRKCPEFSTLPSKDMVFGGTNGDGTVNPDYFRSVHLCGEGLRLEMEEALKKEQDEWERRLVVDKKQLKFLAHGSICSQPRDKPSQLDKISDILRGPAHSKPIRIVKNATLPSGKRVPLEKTPVTIHNHEKYVGCVAATFASTLRPSDNNQFVATDALSGKPQDFLFPSTSNILTPPVKKFVTRKEIVPVRETEKRGLIWRNE</sequence>
<feature type="region of interest" description="Disordered" evidence="1">
    <location>
        <begin position="1292"/>
        <end position="1348"/>
    </location>
</feature>